<keyword evidence="1" id="KW-0812">Transmembrane</keyword>
<protein>
    <submittedName>
        <fullName evidence="2">Uncharacterized protein</fullName>
    </submittedName>
</protein>
<name>A0A1S7QQR1_9HYPH</name>
<gene>
    <name evidence="2" type="ORF">AGR7C_Lc100009</name>
</gene>
<dbReference type="AlphaFoldDB" id="A0A1S7QQR1"/>
<feature type="transmembrane region" description="Helical" evidence="1">
    <location>
        <begin position="20"/>
        <end position="45"/>
    </location>
</feature>
<evidence type="ECO:0000256" key="1">
    <source>
        <dbReference type="SAM" id="Phobius"/>
    </source>
</evidence>
<accession>A0A1S7QQR1</accession>
<proteinExistence type="predicted"/>
<dbReference type="Proteomes" id="UP000191987">
    <property type="component" value="Unassembled WGS sequence"/>
</dbReference>
<evidence type="ECO:0000313" key="2">
    <source>
        <dbReference type="EMBL" id="CUX40268.1"/>
    </source>
</evidence>
<keyword evidence="1" id="KW-0472">Membrane</keyword>
<organism evidence="2 3">
    <name type="scientific">Agrobacterium deltaense Zutra 3/1</name>
    <dbReference type="NCBI Taxonomy" id="1183427"/>
    <lineage>
        <taxon>Bacteria</taxon>
        <taxon>Pseudomonadati</taxon>
        <taxon>Pseudomonadota</taxon>
        <taxon>Alphaproteobacteria</taxon>
        <taxon>Hyphomicrobiales</taxon>
        <taxon>Rhizobiaceae</taxon>
        <taxon>Rhizobium/Agrobacterium group</taxon>
        <taxon>Agrobacterium</taxon>
    </lineage>
</organism>
<reference evidence="2 3" key="1">
    <citation type="submission" date="2016-01" db="EMBL/GenBank/DDBJ databases">
        <authorList>
            <person name="Oliw E.H."/>
        </authorList>
    </citation>
    <scope>NUCLEOTIDE SEQUENCE [LARGE SCALE GENOMIC DNA]</scope>
    <source>
        <strain evidence="2 3">Zutra 3-1</strain>
    </source>
</reference>
<sequence length="72" mass="8102">MDNETLKHLIAQLGEWGPLAAAFIIFCVFGLPNIAPIITALGNIYNERHKTNLSHKRSMSKIENQIKKDQAQ</sequence>
<dbReference type="EMBL" id="FBWG01000028">
    <property type="protein sequence ID" value="CUX40268.1"/>
    <property type="molecule type" value="Genomic_DNA"/>
</dbReference>
<evidence type="ECO:0000313" key="3">
    <source>
        <dbReference type="Proteomes" id="UP000191987"/>
    </source>
</evidence>
<keyword evidence="1" id="KW-1133">Transmembrane helix</keyword>